<evidence type="ECO:0000313" key="2">
    <source>
        <dbReference type="Proteomes" id="UP000640333"/>
    </source>
</evidence>
<gene>
    <name evidence="1" type="ORF">IOQ59_00230</name>
</gene>
<keyword evidence="2" id="KW-1185">Reference proteome</keyword>
<name>A0A8J7FGQ8_9GAMM</name>
<sequence length="298" mass="33936">MMLHRLLSPALIGLALIYTSPAIADTLVLAQLSDRPKKDFKQLRPMAKYVASQLQSLGITRGEVRLFSELDELTEAVKNGEVHWVTETPYTASVLVHEGDAIPLVMKWKSRQKRYQTLIYTHKDSQLTSLGDLLGKRIAFEHNNSFSSYYLPRLLLHKQGISATKIEGFNAPRASDKINYLFSRNEKNNLLWVHKGLVEAGALNDGDWENKGRVPEELKSELRIIYRSEPYPRALELVSSKLSEERATALKKLLLSMTQESHGKLLSRYEKTDGFEVLTPEVPQLLEDIYATSRTWPE</sequence>
<proteinExistence type="predicted"/>
<dbReference type="PANTHER" id="PTHR35841:SF1">
    <property type="entry name" value="PHOSPHONATES-BINDING PERIPLASMIC PROTEIN"/>
    <property type="match status" value="1"/>
</dbReference>
<dbReference type="Proteomes" id="UP000640333">
    <property type="component" value="Unassembled WGS sequence"/>
</dbReference>
<evidence type="ECO:0000313" key="1">
    <source>
        <dbReference type="EMBL" id="MBE9395683.1"/>
    </source>
</evidence>
<organism evidence="1 2">
    <name type="scientific">Pontibacterium sinense</name>
    <dbReference type="NCBI Taxonomy" id="2781979"/>
    <lineage>
        <taxon>Bacteria</taxon>
        <taxon>Pseudomonadati</taxon>
        <taxon>Pseudomonadota</taxon>
        <taxon>Gammaproteobacteria</taxon>
        <taxon>Oceanospirillales</taxon>
        <taxon>Oceanospirillaceae</taxon>
        <taxon>Pontibacterium</taxon>
    </lineage>
</organism>
<dbReference type="Gene3D" id="3.40.190.10">
    <property type="entry name" value="Periplasmic binding protein-like II"/>
    <property type="match status" value="2"/>
</dbReference>
<dbReference type="RefSeq" id="WP_228050581.1">
    <property type="nucleotide sequence ID" value="NZ_JADEYS010000001.1"/>
</dbReference>
<comment type="caution">
    <text evidence="1">The sequence shown here is derived from an EMBL/GenBank/DDBJ whole genome shotgun (WGS) entry which is preliminary data.</text>
</comment>
<protein>
    <submittedName>
        <fullName evidence="1">Phosphate/phosphite/phosphonate ABC transporter substrate-binding protein</fullName>
    </submittedName>
</protein>
<dbReference type="PANTHER" id="PTHR35841">
    <property type="entry name" value="PHOSPHONATES-BINDING PERIPLASMIC PROTEIN"/>
    <property type="match status" value="1"/>
</dbReference>
<dbReference type="Pfam" id="PF12974">
    <property type="entry name" value="Phosphonate-bd"/>
    <property type="match status" value="1"/>
</dbReference>
<dbReference type="AlphaFoldDB" id="A0A8J7FGQ8"/>
<accession>A0A8J7FGQ8</accession>
<dbReference type="EMBL" id="JADEYS010000001">
    <property type="protein sequence ID" value="MBE9395683.1"/>
    <property type="molecule type" value="Genomic_DNA"/>
</dbReference>
<dbReference type="SUPFAM" id="SSF53850">
    <property type="entry name" value="Periplasmic binding protein-like II"/>
    <property type="match status" value="1"/>
</dbReference>
<reference evidence="1" key="1">
    <citation type="submission" date="2020-10" db="EMBL/GenBank/DDBJ databases">
        <title>Bacterium isolated from coastal waters sediment.</title>
        <authorList>
            <person name="Chen R.-J."/>
            <person name="Lu D.-C."/>
            <person name="Zhu K.-L."/>
            <person name="Du Z.-J."/>
        </authorList>
    </citation>
    <scope>NUCLEOTIDE SEQUENCE</scope>
    <source>
        <strain evidence="1">N1Y112</strain>
    </source>
</reference>